<accession>A0ABD3N9R9</accession>
<sequence>MSSSSSSSDARETKVCLLTGASGTIGYAIAQALKASSSSNINWHILLIGRRPPQMVDGGSPPPYDAFLQTEDLTNESMVVSTLNSHFESLKNSTCIQSQALDRLDLLINCAGCSLGNEPIVDVSAETLRQVMEVNLIVPYILSRWAMSKMAMTTPVGGRIINIGSIACESPRLHSVPYTTSKYALSGLTRALSIEGRNLSKTTKCAELTGEGGASSTSGVVAVCQINPGNVRSAIMSAEEAARREREEGFVDVDDIGRYVALVANLPNETNVLESTVMPTRQPLVGRG</sequence>
<reference evidence="4 5" key="1">
    <citation type="submission" date="2024-10" db="EMBL/GenBank/DDBJ databases">
        <title>Updated reference genomes for cyclostephanoid diatoms.</title>
        <authorList>
            <person name="Roberts W.R."/>
            <person name="Alverson A.J."/>
        </authorList>
    </citation>
    <scope>NUCLEOTIDE SEQUENCE [LARGE SCALE GENOMIC DNA]</scope>
    <source>
        <strain evidence="4 5">AJA232-27</strain>
    </source>
</reference>
<dbReference type="AlphaFoldDB" id="A0ABD3N9R9"/>
<comment type="similarity">
    <text evidence="1 3">Belongs to the short-chain dehydrogenases/reductases (SDR) family.</text>
</comment>
<dbReference type="InterPro" id="IPR002347">
    <property type="entry name" value="SDR_fam"/>
</dbReference>
<dbReference type="Pfam" id="PF00106">
    <property type="entry name" value="adh_short"/>
    <property type="match status" value="1"/>
</dbReference>
<dbReference type="GO" id="GO:0016491">
    <property type="term" value="F:oxidoreductase activity"/>
    <property type="evidence" value="ECO:0007669"/>
    <property type="project" value="UniProtKB-KW"/>
</dbReference>
<protein>
    <submittedName>
        <fullName evidence="4">Uncharacterized protein</fullName>
    </submittedName>
</protein>
<dbReference type="PROSITE" id="PS00061">
    <property type="entry name" value="ADH_SHORT"/>
    <property type="match status" value="1"/>
</dbReference>
<keyword evidence="2" id="KW-0560">Oxidoreductase</keyword>
<dbReference type="CDD" id="cd05233">
    <property type="entry name" value="SDR_c"/>
    <property type="match status" value="1"/>
</dbReference>
<name>A0ABD3N9R9_9STRA</name>
<evidence type="ECO:0000256" key="1">
    <source>
        <dbReference type="ARBA" id="ARBA00006484"/>
    </source>
</evidence>
<gene>
    <name evidence="4" type="ORF">ACHAWU_005571</name>
</gene>
<evidence type="ECO:0000313" key="5">
    <source>
        <dbReference type="Proteomes" id="UP001530293"/>
    </source>
</evidence>
<evidence type="ECO:0000313" key="4">
    <source>
        <dbReference type="EMBL" id="KAL3772394.1"/>
    </source>
</evidence>
<dbReference type="PANTHER" id="PTHR43639">
    <property type="entry name" value="OXIDOREDUCTASE, SHORT-CHAIN DEHYDROGENASE/REDUCTASE FAMILY (AFU_ORTHOLOGUE AFUA_5G02870)"/>
    <property type="match status" value="1"/>
</dbReference>
<proteinExistence type="inferred from homology"/>
<keyword evidence="5" id="KW-1185">Reference proteome</keyword>
<dbReference type="InterPro" id="IPR020904">
    <property type="entry name" value="Sc_DH/Rdtase_CS"/>
</dbReference>
<organism evidence="4 5">
    <name type="scientific">Discostella pseudostelligera</name>
    <dbReference type="NCBI Taxonomy" id="259834"/>
    <lineage>
        <taxon>Eukaryota</taxon>
        <taxon>Sar</taxon>
        <taxon>Stramenopiles</taxon>
        <taxon>Ochrophyta</taxon>
        <taxon>Bacillariophyta</taxon>
        <taxon>Coscinodiscophyceae</taxon>
        <taxon>Thalassiosirophycidae</taxon>
        <taxon>Stephanodiscales</taxon>
        <taxon>Stephanodiscaceae</taxon>
        <taxon>Discostella</taxon>
    </lineage>
</organism>
<dbReference type="InterPro" id="IPR036291">
    <property type="entry name" value="NAD(P)-bd_dom_sf"/>
</dbReference>
<comment type="caution">
    <text evidence="4">The sequence shown here is derived from an EMBL/GenBank/DDBJ whole genome shotgun (WGS) entry which is preliminary data.</text>
</comment>
<dbReference type="PRINTS" id="PR00080">
    <property type="entry name" value="SDRFAMILY"/>
</dbReference>
<dbReference type="Gene3D" id="3.40.50.720">
    <property type="entry name" value="NAD(P)-binding Rossmann-like Domain"/>
    <property type="match status" value="1"/>
</dbReference>
<dbReference type="PRINTS" id="PR00081">
    <property type="entry name" value="GDHRDH"/>
</dbReference>
<dbReference type="EMBL" id="JALLBG020000011">
    <property type="protein sequence ID" value="KAL3772394.1"/>
    <property type="molecule type" value="Genomic_DNA"/>
</dbReference>
<dbReference type="SUPFAM" id="SSF51735">
    <property type="entry name" value="NAD(P)-binding Rossmann-fold domains"/>
    <property type="match status" value="1"/>
</dbReference>
<evidence type="ECO:0000256" key="3">
    <source>
        <dbReference type="RuleBase" id="RU000363"/>
    </source>
</evidence>
<evidence type="ECO:0000256" key="2">
    <source>
        <dbReference type="ARBA" id="ARBA00023002"/>
    </source>
</evidence>
<dbReference type="PANTHER" id="PTHR43639:SF1">
    <property type="entry name" value="SHORT-CHAIN DEHYDROGENASE_REDUCTASE FAMILY PROTEIN"/>
    <property type="match status" value="1"/>
</dbReference>
<dbReference type="Proteomes" id="UP001530293">
    <property type="component" value="Unassembled WGS sequence"/>
</dbReference>